<accession>A0A4R2J6X9</accession>
<dbReference type="Proteomes" id="UP000295680">
    <property type="component" value="Unassembled WGS sequence"/>
</dbReference>
<dbReference type="PANTHER" id="PTHR35908">
    <property type="entry name" value="HYPOTHETICAL FUSION PROTEIN"/>
    <property type="match status" value="1"/>
</dbReference>
<dbReference type="InterPro" id="IPR041581">
    <property type="entry name" value="Glyoxalase_6"/>
</dbReference>
<evidence type="ECO:0000259" key="1">
    <source>
        <dbReference type="Pfam" id="PF18029"/>
    </source>
</evidence>
<proteinExistence type="predicted"/>
<dbReference type="PANTHER" id="PTHR35908:SF1">
    <property type="entry name" value="CONSERVED PROTEIN"/>
    <property type="match status" value="1"/>
</dbReference>
<dbReference type="OrthoDB" id="3212826at2"/>
<name>A0A4R2J6X9_9PSEU</name>
<dbReference type="Gene3D" id="3.10.180.10">
    <property type="entry name" value="2,3-Dihydroxybiphenyl 1,2-Dioxygenase, domain 1"/>
    <property type="match status" value="1"/>
</dbReference>
<feature type="domain" description="Glyoxalase-like" evidence="1">
    <location>
        <begin position="6"/>
        <end position="145"/>
    </location>
</feature>
<organism evidence="2 3">
    <name type="scientific">Actinocrispum wychmicini</name>
    <dbReference type="NCBI Taxonomy" id="1213861"/>
    <lineage>
        <taxon>Bacteria</taxon>
        <taxon>Bacillati</taxon>
        <taxon>Actinomycetota</taxon>
        <taxon>Actinomycetes</taxon>
        <taxon>Pseudonocardiales</taxon>
        <taxon>Pseudonocardiaceae</taxon>
        <taxon>Actinocrispum</taxon>
    </lineage>
</organism>
<dbReference type="RefSeq" id="WP_132122614.1">
    <property type="nucleotide sequence ID" value="NZ_SLWS01000008.1"/>
</dbReference>
<evidence type="ECO:0000313" key="3">
    <source>
        <dbReference type="Proteomes" id="UP000295680"/>
    </source>
</evidence>
<comment type="caution">
    <text evidence="2">The sequence shown here is derived from an EMBL/GenBank/DDBJ whole genome shotgun (WGS) entry which is preliminary data.</text>
</comment>
<dbReference type="InterPro" id="IPR029068">
    <property type="entry name" value="Glyas_Bleomycin-R_OHBP_Dase"/>
</dbReference>
<sequence>MATRWSVTFDCAGPVKLAEFWALALGYIERPPPEGFATWDDWFDHLGISRDDDDEAAYLTDPDGVYPTMSFLQVPESKVAKNRVHIDIQAGGGRQTPWETRWPRVLAAVERLTAAGATIVREDAIDGKPDHFVLLDPEGNEFCVV</sequence>
<dbReference type="AlphaFoldDB" id="A0A4R2J6X9"/>
<protein>
    <recommendedName>
        <fullName evidence="1">Glyoxalase-like domain-containing protein</fullName>
    </recommendedName>
</protein>
<gene>
    <name evidence="2" type="ORF">EV192_108109</name>
</gene>
<dbReference type="Pfam" id="PF18029">
    <property type="entry name" value="Glyoxalase_6"/>
    <property type="match status" value="1"/>
</dbReference>
<evidence type="ECO:0000313" key="2">
    <source>
        <dbReference type="EMBL" id="TCO54821.1"/>
    </source>
</evidence>
<dbReference type="SUPFAM" id="SSF54593">
    <property type="entry name" value="Glyoxalase/Bleomycin resistance protein/Dihydroxybiphenyl dioxygenase"/>
    <property type="match status" value="1"/>
</dbReference>
<keyword evidence="3" id="KW-1185">Reference proteome</keyword>
<dbReference type="EMBL" id="SLWS01000008">
    <property type="protein sequence ID" value="TCO54821.1"/>
    <property type="molecule type" value="Genomic_DNA"/>
</dbReference>
<reference evidence="2 3" key="1">
    <citation type="submission" date="2019-03" db="EMBL/GenBank/DDBJ databases">
        <title>Genomic Encyclopedia of Type Strains, Phase IV (KMG-IV): sequencing the most valuable type-strain genomes for metagenomic binning, comparative biology and taxonomic classification.</title>
        <authorList>
            <person name="Goeker M."/>
        </authorList>
    </citation>
    <scope>NUCLEOTIDE SEQUENCE [LARGE SCALE GENOMIC DNA]</scope>
    <source>
        <strain evidence="2 3">DSM 45934</strain>
    </source>
</reference>